<evidence type="ECO:0000256" key="9">
    <source>
        <dbReference type="SAM" id="Phobius"/>
    </source>
</evidence>
<feature type="domain" description="ABC transporter" evidence="10">
    <location>
        <begin position="318"/>
        <end position="549"/>
    </location>
</feature>
<dbReference type="PANTHER" id="PTHR43394:SF1">
    <property type="entry name" value="ATP-BINDING CASSETTE SUB-FAMILY B MEMBER 10, MITOCHONDRIAL"/>
    <property type="match status" value="1"/>
</dbReference>
<evidence type="ECO:0000256" key="3">
    <source>
        <dbReference type="ARBA" id="ARBA00022692"/>
    </source>
</evidence>
<comment type="subcellular location">
    <subcellularLocation>
        <location evidence="1">Cell membrane</location>
        <topology evidence="1">Multi-pass membrane protein</topology>
    </subcellularLocation>
</comment>
<keyword evidence="5" id="KW-0067">ATP-binding</keyword>
<comment type="function">
    <text evidence="8">Involved in beta-(1--&gt;2)glucan export. Transmembrane domains (TMD) form a pore in the inner membrane and the ATP-binding domain (NBD) is responsible for energy generation.</text>
</comment>
<evidence type="ECO:0000256" key="4">
    <source>
        <dbReference type="ARBA" id="ARBA00022741"/>
    </source>
</evidence>
<dbReference type="PANTHER" id="PTHR43394">
    <property type="entry name" value="ATP-DEPENDENT PERMEASE MDL1, MITOCHONDRIAL"/>
    <property type="match status" value="1"/>
</dbReference>
<dbReference type="InterPro" id="IPR027417">
    <property type="entry name" value="P-loop_NTPase"/>
</dbReference>
<comment type="caution">
    <text evidence="12">The sequence shown here is derived from an EMBL/GenBank/DDBJ whole genome shotgun (WGS) entry which is preliminary data.</text>
</comment>
<keyword evidence="6 9" id="KW-1133">Transmembrane helix</keyword>
<keyword evidence="7 9" id="KW-0472">Membrane</keyword>
<dbReference type="Pfam" id="PF00005">
    <property type="entry name" value="ABC_tran"/>
    <property type="match status" value="1"/>
</dbReference>
<dbReference type="PROSITE" id="PS50929">
    <property type="entry name" value="ABC_TM1F"/>
    <property type="match status" value="1"/>
</dbReference>
<sequence length="549" mass="59263">MKPPTLVLLTLTFALNILGLTIPIAAAQIFGRIVPNPSSATLPILVIGVCILAALEALLRFGRAMVVARAGANFAGVVTQRLLSHILISEPADRRLASSRSVEYLSAVQQLKEKHNGQLVVSIGELFFLPIIISVILFISWTAGACVIVCVAVFALRNIREARRMKAIVARNIVDSEERYDFLFAMLNAMHGIKAMGIEDNILRRYEAAQEKIAANNHELALVTGRLLNSAPIASQVLIAAMLTFGAIAVGQGHLTMGGVSALVLLSSRVMGPLQRAIFILVQMRDIDEAETKVEALFAQPAISTPTEDVKVINEGRVSADNLACWPVTGSPLFENVHFSLQPGVTAALSGASEQAKSAFLQIIAGIHNPATGEVLLNGVAPTKYPRALLNRCVGYVSSAGVLFRGTIRDNITRFGEVSVDEAMDVAHVLEIDNLINALPNGLDTEVLGSASDTIPPGLRQQLAILRALATRPRLILLDNADRGLDRDGYAKLNRFIGKIHGQASFIIVSDDANLLSYASKRLVLERDGIRPLEGFQVTERQSYRDLKI</sequence>
<dbReference type="InterPro" id="IPR003439">
    <property type="entry name" value="ABC_transporter-like_ATP-bd"/>
</dbReference>
<evidence type="ECO:0000313" key="13">
    <source>
        <dbReference type="Proteomes" id="UP001230253"/>
    </source>
</evidence>
<feature type="transmembrane region" description="Helical" evidence="9">
    <location>
        <begin position="66"/>
        <end position="88"/>
    </location>
</feature>
<keyword evidence="2" id="KW-0762">Sugar transport</keyword>
<keyword evidence="2" id="KW-0813">Transport</keyword>
<dbReference type="InterPro" id="IPR011527">
    <property type="entry name" value="ABC1_TM_dom"/>
</dbReference>
<feature type="transmembrane region" description="Helical" evidence="9">
    <location>
        <begin position="127"/>
        <end position="156"/>
    </location>
</feature>
<evidence type="ECO:0000256" key="6">
    <source>
        <dbReference type="ARBA" id="ARBA00022989"/>
    </source>
</evidence>
<organism evidence="12 13">
    <name type="scientific">Rhodopseudomonas julia</name>
    <dbReference type="NCBI Taxonomy" id="200617"/>
    <lineage>
        <taxon>Bacteria</taxon>
        <taxon>Pseudomonadati</taxon>
        <taxon>Pseudomonadota</taxon>
        <taxon>Alphaproteobacteria</taxon>
        <taxon>Hyphomicrobiales</taxon>
        <taxon>Nitrobacteraceae</taxon>
        <taxon>Rhodopseudomonas</taxon>
    </lineage>
</organism>
<dbReference type="Proteomes" id="UP001230253">
    <property type="component" value="Unassembled WGS sequence"/>
</dbReference>
<evidence type="ECO:0000256" key="7">
    <source>
        <dbReference type="ARBA" id="ARBA00023136"/>
    </source>
</evidence>
<dbReference type="SMART" id="SM00382">
    <property type="entry name" value="AAA"/>
    <property type="match status" value="1"/>
</dbReference>
<evidence type="ECO:0000256" key="2">
    <source>
        <dbReference type="ARBA" id="ARBA00022597"/>
    </source>
</evidence>
<gene>
    <name evidence="12" type="ORF">J2R99_000096</name>
</gene>
<dbReference type="Gene3D" id="1.20.1560.10">
    <property type="entry name" value="ABC transporter type 1, transmembrane domain"/>
    <property type="match status" value="1"/>
</dbReference>
<evidence type="ECO:0000313" key="12">
    <source>
        <dbReference type="EMBL" id="MDQ0324247.1"/>
    </source>
</evidence>
<dbReference type="RefSeq" id="WP_307152559.1">
    <property type="nucleotide sequence ID" value="NZ_JAUSUK010000001.1"/>
</dbReference>
<protein>
    <submittedName>
        <fullName evidence="12">ABC-type bacteriocin/lantibiotic exporter with double-glycine peptidase domain</fullName>
    </submittedName>
</protein>
<reference evidence="12 13" key="1">
    <citation type="submission" date="2023-07" db="EMBL/GenBank/DDBJ databases">
        <title>Genomic Encyclopedia of Type Strains, Phase IV (KMG-IV): sequencing the most valuable type-strain genomes for metagenomic binning, comparative biology and taxonomic classification.</title>
        <authorList>
            <person name="Goeker M."/>
        </authorList>
    </citation>
    <scope>NUCLEOTIDE SEQUENCE [LARGE SCALE GENOMIC DNA]</scope>
    <source>
        <strain evidence="12 13">DSM 11549</strain>
    </source>
</reference>
<accession>A0ABU0C580</accession>
<evidence type="ECO:0000259" key="11">
    <source>
        <dbReference type="PROSITE" id="PS50929"/>
    </source>
</evidence>
<dbReference type="PROSITE" id="PS50893">
    <property type="entry name" value="ABC_TRANSPORTER_2"/>
    <property type="match status" value="1"/>
</dbReference>
<dbReference type="Gene3D" id="3.40.50.300">
    <property type="entry name" value="P-loop containing nucleotide triphosphate hydrolases"/>
    <property type="match status" value="1"/>
</dbReference>
<dbReference type="Pfam" id="PF00664">
    <property type="entry name" value="ABC_membrane"/>
    <property type="match status" value="1"/>
</dbReference>
<keyword evidence="13" id="KW-1185">Reference proteome</keyword>
<feature type="transmembrane region" description="Helical" evidence="9">
    <location>
        <begin position="37"/>
        <end position="59"/>
    </location>
</feature>
<feature type="domain" description="ABC transmembrane type-1" evidence="11">
    <location>
        <begin position="6"/>
        <end position="286"/>
    </location>
</feature>
<evidence type="ECO:0000256" key="1">
    <source>
        <dbReference type="ARBA" id="ARBA00004651"/>
    </source>
</evidence>
<proteinExistence type="predicted"/>
<dbReference type="InterPro" id="IPR036640">
    <property type="entry name" value="ABC1_TM_sf"/>
</dbReference>
<feature type="transmembrane region" description="Helical" evidence="9">
    <location>
        <begin position="237"/>
        <end position="266"/>
    </location>
</feature>
<dbReference type="InterPro" id="IPR039421">
    <property type="entry name" value="Type_1_exporter"/>
</dbReference>
<dbReference type="EMBL" id="JAUSUK010000001">
    <property type="protein sequence ID" value="MDQ0324247.1"/>
    <property type="molecule type" value="Genomic_DNA"/>
</dbReference>
<dbReference type="InterPro" id="IPR003593">
    <property type="entry name" value="AAA+_ATPase"/>
</dbReference>
<name>A0ABU0C580_9BRAD</name>
<evidence type="ECO:0000256" key="5">
    <source>
        <dbReference type="ARBA" id="ARBA00022840"/>
    </source>
</evidence>
<evidence type="ECO:0000256" key="8">
    <source>
        <dbReference type="ARBA" id="ARBA00024722"/>
    </source>
</evidence>
<dbReference type="SUPFAM" id="SSF90123">
    <property type="entry name" value="ABC transporter transmembrane region"/>
    <property type="match status" value="1"/>
</dbReference>
<keyword evidence="4" id="KW-0547">Nucleotide-binding</keyword>
<keyword evidence="3 9" id="KW-0812">Transmembrane</keyword>
<evidence type="ECO:0000259" key="10">
    <source>
        <dbReference type="PROSITE" id="PS50893"/>
    </source>
</evidence>
<dbReference type="SUPFAM" id="SSF52540">
    <property type="entry name" value="P-loop containing nucleoside triphosphate hydrolases"/>
    <property type="match status" value="1"/>
</dbReference>